<organism evidence="9 10">
    <name type="scientific">Variovorax guangxiensis</name>
    <dbReference type="NCBI Taxonomy" id="1775474"/>
    <lineage>
        <taxon>Bacteria</taxon>
        <taxon>Pseudomonadati</taxon>
        <taxon>Pseudomonadota</taxon>
        <taxon>Betaproteobacteria</taxon>
        <taxon>Burkholderiales</taxon>
        <taxon>Comamonadaceae</taxon>
        <taxon>Variovorax</taxon>
    </lineage>
</organism>
<dbReference type="PANTHER" id="PTHR43741:SF4">
    <property type="entry name" value="FMN-DEPENDENT NADH:QUINONE OXIDOREDUCTASE"/>
    <property type="match status" value="1"/>
</dbReference>
<dbReference type="InterPro" id="IPR029039">
    <property type="entry name" value="Flavoprotein-like_sf"/>
</dbReference>
<keyword evidence="2 6" id="KW-0288">FMN</keyword>
<feature type="binding site" evidence="6">
    <location>
        <begin position="103"/>
        <end position="106"/>
    </location>
    <ligand>
        <name>FMN</name>
        <dbReference type="ChEBI" id="CHEBI:58210"/>
    </ligand>
</feature>
<dbReference type="RefSeq" id="WP_126020126.1">
    <property type="nucleotide sequence ID" value="NZ_RXFT01000001.1"/>
</dbReference>
<evidence type="ECO:0000256" key="7">
    <source>
        <dbReference type="SAM" id="MobiDB-lite"/>
    </source>
</evidence>
<dbReference type="GO" id="GO:0010181">
    <property type="term" value="F:FMN binding"/>
    <property type="evidence" value="ECO:0007669"/>
    <property type="project" value="UniProtKB-UniRule"/>
</dbReference>
<keyword evidence="4 6" id="KW-0520">NAD</keyword>
<comment type="function">
    <text evidence="6">Also exhibits azoreductase activity. Catalyzes the reductive cleavage of the azo bond in aromatic azo compounds to the corresponding amines.</text>
</comment>
<dbReference type="EMBL" id="RXFT01000001">
    <property type="protein sequence ID" value="RUR66443.1"/>
    <property type="molecule type" value="Genomic_DNA"/>
</dbReference>
<dbReference type="GO" id="GO:0016652">
    <property type="term" value="F:oxidoreductase activity, acting on NAD(P)H as acceptor"/>
    <property type="evidence" value="ECO:0007669"/>
    <property type="project" value="UniProtKB-UniRule"/>
</dbReference>
<dbReference type="EC" id="1.7.1.17" evidence="6"/>
<protein>
    <recommendedName>
        <fullName evidence="6">FMN dependent NADH:quinone oxidoreductase</fullName>
        <ecNumber evidence="6">1.6.5.-</ecNumber>
    </recommendedName>
    <alternativeName>
        <fullName evidence="6">Azo-dye reductase</fullName>
    </alternativeName>
    <alternativeName>
        <fullName evidence="6">FMN-dependent NADH-azo compound oxidoreductase</fullName>
    </alternativeName>
    <alternativeName>
        <fullName evidence="6">FMN-dependent NADH-azoreductase</fullName>
        <ecNumber evidence="6">1.7.1.17</ecNumber>
    </alternativeName>
</protein>
<sequence length="230" mass="25249">MTTLLHIDASARPGRSGTHVHGSHSRRLSHHFVTTWRAARPDDEVIYRDIGATPPGNVTGEWIASGYTPAGQREPWMHAVLAESDALIDELRRADVLVIGAPMYNFGMPAPLKSWIDNIVRIGSTFDFDFDFDRDRDRDRENPYVPLLAERHRRTVLLTSCGSSGYGPGGFQAQMDLLTPGIASPLALLGLNEVHSVAIEHAEDHGDLLDRSIARALARVEALVAELQAG</sequence>
<evidence type="ECO:0000256" key="3">
    <source>
        <dbReference type="ARBA" id="ARBA00023002"/>
    </source>
</evidence>
<evidence type="ECO:0000256" key="6">
    <source>
        <dbReference type="HAMAP-Rule" id="MF_01216"/>
    </source>
</evidence>
<evidence type="ECO:0000256" key="1">
    <source>
        <dbReference type="ARBA" id="ARBA00022630"/>
    </source>
</evidence>
<dbReference type="GO" id="GO:0016655">
    <property type="term" value="F:oxidoreductase activity, acting on NAD(P)H, quinone or similar compound as acceptor"/>
    <property type="evidence" value="ECO:0007669"/>
    <property type="project" value="InterPro"/>
</dbReference>
<evidence type="ECO:0000256" key="5">
    <source>
        <dbReference type="ARBA" id="ARBA00048542"/>
    </source>
</evidence>
<comment type="similarity">
    <text evidence="6">Belongs to the azoreductase type 1 family.</text>
</comment>
<proteinExistence type="inferred from homology"/>
<dbReference type="Pfam" id="PF02525">
    <property type="entry name" value="Flavodoxin_2"/>
    <property type="match status" value="1"/>
</dbReference>
<evidence type="ECO:0000313" key="10">
    <source>
        <dbReference type="Proteomes" id="UP000281118"/>
    </source>
</evidence>
<comment type="catalytic activity">
    <reaction evidence="5">
        <text>N,N-dimethyl-1,4-phenylenediamine + anthranilate + 2 NAD(+) = 2-(4-dimethylaminophenyl)diazenylbenzoate + 2 NADH + 2 H(+)</text>
        <dbReference type="Rhea" id="RHEA:55872"/>
        <dbReference type="ChEBI" id="CHEBI:15378"/>
        <dbReference type="ChEBI" id="CHEBI:15783"/>
        <dbReference type="ChEBI" id="CHEBI:16567"/>
        <dbReference type="ChEBI" id="CHEBI:57540"/>
        <dbReference type="ChEBI" id="CHEBI:57945"/>
        <dbReference type="ChEBI" id="CHEBI:71579"/>
        <dbReference type="EC" id="1.7.1.17"/>
    </reaction>
    <physiologicalReaction direction="right-to-left" evidence="5">
        <dbReference type="Rhea" id="RHEA:55874"/>
    </physiologicalReaction>
</comment>
<evidence type="ECO:0000259" key="8">
    <source>
        <dbReference type="Pfam" id="PF02525"/>
    </source>
</evidence>
<comment type="function">
    <text evidence="6">Quinone reductase that provides resistance to thiol-specific stress caused by electrophilic quinones.</text>
</comment>
<evidence type="ECO:0000256" key="4">
    <source>
        <dbReference type="ARBA" id="ARBA00023027"/>
    </source>
</evidence>
<evidence type="ECO:0000256" key="2">
    <source>
        <dbReference type="ARBA" id="ARBA00022643"/>
    </source>
</evidence>
<accession>A0A3S0ZLH1</accession>
<keyword evidence="1 6" id="KW-0285">Flavoprotein</keyword>
<dbReference type="InterPro" id="IPR023048">
    <property type="entry name" value="NADH:quinone_OxRdtase_FMN_depd"/>
</dbReference>
<comment type="catalytic activity">
    <reaction evidence="6">
        <text>2 a quinone + NADH + H(+) = 2 a 1,4-benzosemiquinone + NAD(+)</text>
        <dbReference type="Rhea" id="RHEA:65952"/>
        <dbReference type="ChEBI" id="CHEBI:15378"/>
        <dbReference type="ChEBI" id="CHEBI:57540"/>
        <dbReference type="ChEBI" id="CHEBI:57945"/>
        <dbReference type="ChEBI" id="CHEBI:132124"/>
        <dbReference type="ChEBI" id="CHEBI:134225"/>
    </reaction>
</comment>
<reference evidence="9 10" key="1">
    <citation type="submission" date="2018-12" db="EMBL/GenBank/DDBJ databases">
        <title>The genome sequences of Variovorax guangxiensis DSM 27352.</title>
        <authorList>
            <person name="Gao J."/>
            <person name="Sun J."/>
        </authorList>
    </citation>
    <scope>NUCLEOTIDE SEQUENCE [LARGE SCALE GENOMIC DNA]</scope>
    <source>
        <strain evidence="9 10">DSM 27352</strain>
    </source>
</reference>
<feature type="binding site" evidence="6">
    <location>
        <begin position="23"/>
        <end position="25"/>
    </location>
    <ligand>
        <name>FMN</name>
        <dbReference type="ChEBI" id="CHEBI:58210"/>
    </ligand>
</feature>
<dbReference type="GO" id="GO:0009055">
    <property type="term" value="F:electron transfer activity"/>
    <property type="evidence" value="ECO:0007669"/>
    <property type="project" value="UniProtKB-UniRule"/>
</dbReference>
<evidence type="ECO:0000313" key="9">
    <source>
        <dbReference type="EMBL" id="RUR66443.1"/>
    </source>
</evidence>
<dbReference type="InterPro" id="IPR050104">
    <property type="entry name" value="FMN-dep_NADH:Q_OxRdtase_AzoR1"/>
</dbReference>
<comment type="caution">
    <text evidence="6">Lacks conserved residue(s) required for the propagation of feature annotation.</text>
</comment>
<feature type="domain" description="Flavodoxin-like fold" evidence="8">
    <location>
        <begin position="4"/>
        <end position="222"/>
    </location>
</feature>
<keyword evidence="3 6" id="KW-0560">Oxidoreductase</keyword>
<dbReference type="HAMAP" id="MF_01216">
    <property type="entry name" value="Azoreductase_type1"/>
    <property type="match status" value="1"/>
</dbReference>
<comment type="caution">
    <text evidence="9">The sequence shown here is derived from an EMBL/GenBank/DDBJ whole genome shotgun (WGS) entry which is preliminary data.</text>
</comment>
<comment type="cofactor">
    <cofactor evidence="6">
        <name>FMN</name>
        <dbReference type="ChEBI" id="CHEBI:58210"/>
    </cofactor>
    <text evidence="6">Binds 1 FMN per subunit.</text>
</comment>
<name>A0A3S0ZLH1_9BURK</name>
<dbReference type="SUPFAM" id="SSF52218">
    <property type="entry name" value="Flavoproteins"/>
    <property type="match status" value="1"/>
</dbReference>
<dbReference type="AlphaFoldDB" id="A0A3S0ZLH1"/>
<dbReference type="Proteomes" id="UP000281118">
    <property type="component" value="Unassembled WGS sequence"/>
</dbReference>
<dbReference type="Gene3D" id="3.40.50.360">
    <property type="match status" value="1"/>
</dbReference>
<feature type="region of interest" description="Disordered" evidence="7">
    <location>
        <begin position="1"/>
        <end position="24"/>
    </location>
</feature>
<dbReference type="OrthoDB" id="9787136at2"/>
<dbReference type="InterPro" id="IPR003680">
    <property type="entry name" value="Flavodoxin_fold"/>
</dbReference>
<feature type="binding site" evidence="6">
    <location>
        <position position="10"/>
    </location>
    <ligand>
        <name>FMN</name>
        <dbReference type="ChEBI" id="CHEBI:58210"/>
    </ligand>
</feature>
<dbReference type="EC" id="1.6.5.-" evidence="6"/>
<comment type="subunit">
    <text evidence="6">Homodimer.</text>
</comment>
<gene>
    <name evidence="6" type="primary">azoR</name>
    <name evidence="9" type="ORF">EJP67_05140</name>
</gene>
<dbReference type="PANTHER" id="PTHR43741">
    <property type="entry name" value="FMN-DEPENDENT NADH-AZOREDUCTASE 1"/>
    <property type="match status" value="1"/>
</dbReference>